<feature type="region of interest" description="Disordered" evidence="1">
    <location>
        <begin position="1"/>
        <end position="21"/>
    </location>
</feature>
<feature type="compositionally biased region" description="Polar residues" evidence="1">
    <location>
        <begin position="10"/>
        <end position="19"/>
    </location>
</feature>
<reference evidence="3" key="2">
    <citation type="submission" date="2023-06" db="EMBL/GenBank/DDBJ databases">
        <authorList>
            <person name="Ma L."/>
            <person name="Liu K.-W."/>
            <person name="Li Z."/>
            <person name="Hsiao Y.-Y."/>
            <person name="Qi Y."/>
            <person name="Fu T."/>
            <person name="Tang G."/>
            <person name="Zhang D."/>
            <person name="Sun W.-H."/>
            <person name="Liu D.-K."/>
            <person name="Li Y."/>
            <person name="Chen G.-Z."/>
            <person name="Liu X.-D."/>
            <person name="Liao X.-Y."/>
            <person name="Jiang Y.-T."/>
            <person name="Yu X."/>
            <person name="Hao Y."/>
            <person name="Huang J."/>
            <person name="Zhao X.-W."/>
            <person name="Ke S."/>
            <person name="Chen Y.-Y."/>
            <person name="Wu W.-L."/>
            <person name="Hsu J.-L."/>
            <person name="Lin Y.-F."/>
            <person name="Huang M.-D."/>
            <person name="Li C.-Y."/>
            <person name="Huang L."/>
            <person name="Wang Z.-W."/>
            <person name="Zhao X."/>
            <person name="Zhong W.-Y."/>
            <person name="Peng D.-H."/>
            <person name="Ahmad S."/>
            <person name="Lan S."/>
            <person name="Zhang J.-S."/>
            <person name="Tsai W.-C."/>
            <person name="Van De Peer Y."/>
            <person name="Liu Z.-J."/>
        </authorList>
    </citation>
    <scope>NUCLEOTIDE SEQUENCE</scope>
    <source>
        <strain evidence="3">SCP</strain>
        <tissue evidence="3">Leaves</tissue>
    </source>
</reference>
<evidence type="ECO:0000313" key="3">
    <source>
        <dbReference type="EMBL" id="KAK1279527.1"/>
    </source>
</evidence>
<protein>
    <submittedName>
        <fullName evidence="3">UPF0481 protein</fullName>
    </submittedName>
</protein>
<reference evidence="3" key="1">
    <citation type="journal article" date="2023" name="Nat. Commun.">
        <title>Diploid and tetraploid genomes of Acorus and the evolution of monocots.</title>
        <authorList>
            <person name="Ma L."/>
            <person name="Liu K.W."/>
            <person name="Li Z."/>
            <person name="Hsiao Y.Y."/>
            <person name="Qi Y."/>
            <person name="Fu T."/>
            <person name="Tang G.D."/>
            <person name="Zhang D."/>
            <person name="Sun W.H."/>
            <person name="Liu D.K."/>
            <person name="Li Y."/>
            <person name="Chen G.Z."/>
            <person name="Liu X.D."/>
            <person name="Liao X.Y."/>
            <person name="Jiang Y.T."/>
            <person name="Yu X."/>
            <person name="Hao Y."/>
            <person name="Huang J."/>
            <person name="Zhao X.W."/>
            <person name="Ke S."/>
            <person name="Chen Y.Y."/>
            <person name="Wu W.L."/>
            <person name="Hsu J.L."/>
            <person name="Lin Y.F."/>
            <person name="Huang M.D."/>
            <person name="Li C.Y."/>
            <person name="Huang L."/>
            <person name="Wang Z.W."/>
            <person name="Zhao X."/>
            <person name="Zhong W.Y."/>
            <person name="Peng D.H."/>
            <person name="Ahmad S."/>
            <person name="Lan S."/>
            <person name="Zhang J.S."/>
            <person name="Tsai W.C."/>
            <person name="Van de Peer Y."/>
            <person name="Liu Z.J."/>
        </authorList>
    </citation>
    <scope>NUCLEOTIDE SEQUENCE</scope>
    <source>
        <strain evidence="3">SCP</strain>
    </source>
</reference>
<dbReference type="EMBL" id="JAUJYN010000001">
    <property type="protein sequence ID" value="KAK1279527.1"/>
    <property type="molecule type" value="Genomic_DNA"/>
</dbReference>
<sequence>MEGSNGEIHQVNTTTTTSEPEIAIEIEKESWKDSVRRRVKASFVHKWRKEPCSIFRVPANIRKLHPEAYEPRVVSIGPYHHGKAHLEPMEKHKWRIIGRLLSRRREEEDVLLGECLDKVKELEERARSCYSEVIGMNSNEFTEMMVLDGCFLIGVLLRERSETINKKNKDEEEERGAMHSSLWLLDHIDHDLLRVENQMPFFVVEALFDLLVLQPDDRPSASIYDLAMNLLNRFEPSDTYDATLENPKSVHHLFHLYYEMVVIKSAKELEEAGVKFVVKKDASFLDLSFEGGVMKFPTLHIYEHTMILFRNLIAFEQCYLYTKDHIALYAMFMDCLIDTPTDVKVLQREEILRVGISSEKEVAQFFNNLNREVYFDNNNSYLGDMIVDVNRYCNSKTHKWRAVLARDYFNSPWAVISVVAAFILLGLTLLQTFYTLYAYYHPPS</sequence>
<evidence type="ECO:0000256" key="2">
    <source>
        <dbReference type="SAM" id="Phobius"/>
    </source>
</evidence>
<proteinExistence type="predicted"/>
<dbReference type="PANTHER" id="PTHR31170:SF25">
    <property type="entry name" value="BNAA09G04570D PROTEIN"/>
    <property type="match status" value="1"/>
</dbReference>
<keyword evidence="2" id="KW-0812">Transmembrane</keyword>
<feature type="transmembrane region" description="Helical" evidence="2">
    <location>
        <begin position="413"/>
        <end position="440"/>
    </location>
</feature>
<dbReference type="InterPro" id="IPR004158">
    <property type="entry name" value="DUF247_pln"/>
</dbReference>
<evidence type="ECO:0000313" key="4">
    <source>
        <dbReference type="Proteomes" id="UP001179952"/>
    </source>
</evidence>
<evidence type="ECO:0000256" key="1">
    <source>
        <dbReference type="SAM" id="MobiDB-lite"/>
    </source>
</evidence>
<dbReference type="AlphaFoldDB" id="A0AAV9BT52"/>
<gene>
    <name evidence="3" type="ORF">QJS04_geneDACA004579</name>
</gene>
<keyword evidence="4" id="KW-1185">Reference proteome</keyword>
<dbReference type="PANTHER" id="PTHR31170">
    <property type="entry name" value="BNAC04G53230D PROTEIN"/>
    <property type="match status" value="1"/>
</dbReference>
<organism evidence="3 4">
    <name type="scientific">Acorus gramineus</name>
    <name type="common">Dwarf sweet flag</name>
    <dbReference type="NCBI Taxonomy" id="55184"/>
    <lineage>
        <taxon>Eukaryota</taxon>
        <taxon>Viridiplantae</taxon>
        <taxon>Streptophyta</taxon>
        <taxon>Embryophyta</taxon>
        <taxon>Tracheophyta</taxon>
        <taxon>Spermatophyta</taxon>
        <taxon>Magnoliopsida</taxon>
        <taxon>Liliopsida</taxon>
        <taxon>Acoraceae</taxon>
        <taxon>Acorus</taxon>
    </lineage>
</organism>
<keyword evidence="2" id="KW-1133">Transmembrane helix</keyword>
<dbReference type="Proteomes" id="UP001179952">
    <property type="component" value="Unassembled WGS sequence"/>
</dbReference>
<comment type="caution">
    <text evidence="3">The sequence shown here is derived from an EMBL/GenBank/DDBJ whole genome shotgun (WGS) entry which is preliminary data.</text>
</comment>
<name>A0AAV9BT52_ACOGR</name>
<dbReference type="Pfam" id="PF03140">
    <property type="entry name" value="DUF247"/>
    <property type="match status" value="1"/>
</dbReference>
<keyword evidence="2" id="KW-0472">Membrane</keyword>
<accession>A0AAV9BT52</accession>